<evidence type="ECO:0008006" key="3">
    <source>
        <dbReference type="Google" id="ProtNLM"/>
    </source>
</evidence>
<dbReference type="Pfam" id="PF13911">
    <property type="entry name" value="AhpC-TSA_2"/>
    <property type="match status" value="1"/>
</dbReference>
<dbReference type="InterPro" id="IPR036249">
    <property type="entry name" value="Thioredoxin-like_sf"/>
</dbReference>
<gene>
    <name evidence="1" type="ORF">FHR99_000512</name>
</gene>
<protein>
    <recommendedName>
        <fullName evidence="3">AhpC/TSA family protein</fullName>
    </recommendedName>
</protein>
<evidence type="ECO:0000313" key="2">
    <source>
        <dbReference type="Proteomes" id="UP000537130"/>
    </source>
</evidence>
<evidence type="ECO:0000313" key="1">
    <source>
        <dbReference type="EMBL" id="MBB3046276.1"/>
    </source>
</evidence>
<dbReference type="RefSeq" id="WP_183408982.1">
    <property type="nucleotide sequence ID" value="NZ_JACHWY010000001.1"/>
</dbReference>
<reference evidence="1 2" key="1">
    <citation type="submission" date="2020-08" db="EMBL/GenBank/DDBJ databases">
        <title>Genomic Encyclopedia of Type Strains, Phase III (KMG-III): the genomes of soil and plant-associated and newly described type strains.</title>
        <authorList>
            <person name="Whitman W."/>
        </authorList>
    </citation>
    <scope>NUCLEOTIDE SEQUENCE [LARGE SCALE GENOMIC DNA]</scope>
    <source>
        <strain evidence="1 2">CECT 8654</strain>
    </source>
</reference>
<dbReference type="EMBL" id="JACHWY010000001">
    <property type="protein sequence ID" value="MBB3046276.1"/>
    <property type="molecule type" value="Genomic_DNA"/>
</dbReference>
<dbReference type="Gene3D" id="3.40.30.10">
    <property type="entry name" value="Glutaredoxin"/>
    <property type="match status" value="1"/>
</dbReference>
<dbReference type="AlphaFoldDB" id="A0A7W4Z5U7"/>
<organism evidence="1 2">
    <name type="scientific">Litorivivens lipolytica</name>
    <dbReference type="NCBI Taxonomy" id="1524264"/>
    <lineage>
        <taxon>Bacteria</taxon>
        <taxon>Pseudomonadati</taxon>
        <taxon>Pseudomonadota</taxon>
        <taxon>Gammaproteobacteria</taxon>
        <taxon>Litorivivens</taxon>
    </lineage>
</organism>
<dbReference type="SUPFAM" id="SSF52833">
    <property type="entry name" value="Thioredoxin-like"/>
    <property type="match status" value="1"/>
</dbReference>
<sequence>MSLDGIALFRGDVKTALREATGGEPTLLVLLRHSGCPLCREHLVVTEGMLNEIPAGRCKVVGICQGEGGDALSLEQELELSFPVYANPDASLYRELSLPRGSWWQVTLGPMLRHPLKAVRRMSDVRRPGKDVRQLGGVVLLSSDLKVLYRYAQRDSGDLPGDDKVLAAINQFCN</sequence>
<name>A0A7W4Z5U7_9GAMM</name>
<dbReference type="Proteomes" id="UP000537130">
    <property type="component" value="Unassembled WGS sequence"/>
</dbReference>
<proteinExistence type="predicted"/>
<keyword evidence="2" id="KW-1185">Reference proteome</keyword>
<comment type="caution">
    <text evidence="1">The sequence shown here is derived from an EMBL/GenBank/DDBJ whole genome shotgun (WGS) entry which is preliminary data.</text>
</comment>
<accession>A0A7W4Z5U7</accession>
<dbReference type="InterPro" id="IPR032801">
    <property type="entry name" value="PXL2A/B/C"/>
</dbReference>